<dbReference type="PANTHER" id="PTHR30204:SF97">
    <property type="entry name" value="MERR FAMILY REGULATORY PROTEIN"/>
    <property type="match status" value="1"/>
</dbReference>
<dbReference type="SUPFAM" id="SSF46955">
    <property type="entry name" value="Putative DNA-binding domain"/>
    <property type="match status" value="1"/>
</dbReference>
<proteinExistence type="predicted"/>
<evidence type="ECO:0000256" key="1">
    <source>
        <dbReference type="ARBA" id="ARBA00023125"/>
    </source>
</evidence>
<dbReference type="RefSeq" id="WP_045547961.1">
    <property type="nucleotide sequence ID" value="NZ_JZDQ02000053.1"/>
</dbReference>
<dbReference type="InterPro" id="IPR009061">
    <property type="entry name" value="DNA-bd_dom_put_sf"/>
</dbReference>
<dbReference type="PROSITE" id="PS50937">
    <property type="entry name" value="HTH_MERR_2"/>
    <property type="match status" value="1"/>
</dbReference>
<organism evidence="3 4">
    <name type="scientific">Nocardioides luteus</name>
    <dbReference type="NCBI Taxonomy" id="1844"/>
    <lineage>
        <taxon>Bacteria</taxon>
        <taxon>Bacillati</taxon>
        <taxon>Actinomycetota</taxon>
        <taxon>Actinomycetes</taxon>
        <taxon>Propionibacteriales</taxon>
        <taxon>Nocardioidaceae</taxon>
        <taxon>Nocardioides</taxon>
    </lineage>
</organism>
<keyword evidence="1" id="KW-0238">DNA-binding</keyword>
<dbReference type="OrthoDB" id="9802039at2"/>
<dbReference type="Proteomes" id="UP000033772">
    <property type="component" value="Unassembled WGS sequence"/>
</dbReference>
<dbReference type="EMBL" id="JZDQ02000053">
    <property type="protein sequence ID" value="OIJ23823.1"/>
    <property type="molecule type" value="Genomic_DNA"/>
</dbReference>
<dbReference type="PRINTS" id="PR00040">
    <property type="entry name" value="HTHMERR"/>
</dbReference>
<gene>
    <name evidence="3" type="ORF">UG56_025855</name>
</gene>
<dbReference type="STRING" id="1844.UG56_025855"/>
<feature type="domain" description="HTH merR-type" evidence="2">
    <location>
        <begin position="1"/>
        <end position="68"/>
    </location>
</feature>
<sequence length="125" mass="13919">MRIGELARRAGVSVRSLRYYEEQGLLESERSSSGQRHYPEAAVDRVILLQRLYAGGLSSRTIGEVLPCVDRPSADTSEAAFEMMVGERDRLSAHIEDLLRTRDMLDDLIATNRRHNATLEAGSTG</sequence>
<evidence type="ECO:0000259" key="2">
    <source>
        <dbReference type="PROSITE" id="PS50937"/>
    </source>
</evidence>
<evidence type="ECO:0000313" key="4">
    <source>
        <dbReference type="Proteomes" id="UP000033772"/>
    </source>
</evidence>
<dbReference type="SMART" id="SM00422">
    <property type="entry name" value="HTH_MERR"/>
    <property type="match status" value="1"/>
</dbReference>
<comment type="caution">
    <text evidence="3">The sequence shown here is derived from an EMBL/GenBank/DDBJ whole genome shotgun (WGS) entry which is preliminary data.</text>
</comment>
<dbReference type="InterPro" id="IPR047057">
    <property type="entry name" value="MerR_fam"/>
</dbReference>
<protein>
    <submittedName>
        <fullName evidence="3">MerR family transcriptional regulator</fullName>
    </submittedName>
</protein>
<dbReference type="InterPro" id="IPR000551">
    <property type="entry name" value="MerR-type_HTH_dom"/>
</dbReference>
<dbReference type="PROSITE" id="PS00552">
    <property type="entry name" value="HTH_MERR_1"/>
    <property type="match status" value="1"/>
</dbReference>
<name>A0A1J4MYQ7_9ACTN</name>
<dbReference type="GO" id="GO:0003677">
    <property type="term" value="F:DNA binding"/>
    <property type="evidence" value="ECO:0007669"/>
    <property type="project" value="UniProtKB-KW"/>
</dbReference>
<dbReference type="Gene3D" id="1.10.1660.10">
    <property type="match status" value="1"/>
</dbReference>
<evidence type="ECO:0000313" key="3">
    <source>
        <dbReference type="EMBL" id="OIJ23823.1"/>
    </source>
</evidence>
<reference evidence="3" key="1">
    <citation type="submission" date="2016-10" db="EMBL/GenBank/DDBJ databases">
        <title>Draft Genome Sequence of Nocardioides luteus Strain BAFB, an Alkane-Degrading Bacterium Isolated from JP-7 Polluted Soil.</title>
        <authorList>
            <person name="Brown L."/>
            <person name="Ruiz O.N."/>
            <person name="Gunasekera T."/>
        </authorList>
    </citation>
    <scope>NUCLEOTIDE SEQUENCE [LARGE SCALE GENOMIC DNA]</scope>
    <source>
        <strain evidence="3">BAFB</strain>
    </source>
</reference>
<accession>A0A1J4MYQ7</accession>
<dbReference type="AlphaFoldDB" id="A0A1J4MYQ7"/>
<dbReference type="PANTHER" id="PTHR30204">
    <property type="entry name" value="REDOX-CYCLING DRUG-SENSING TRANSCRIPTIONAL ACTIVATOR SOXR"/>
    <property type="match status" value="1"/>
</dbReference>
<dbReference type="GO" id="GO:0003700">
    <property type="term" value="F:DNA-binding transcription factor activity"/>
    <property type="evidence" value="ECO:0007669"/>
    <property type="project" value="InterPro"/>
</dbReference>
<dbReference type="Pfam" id="PF13411">
    <property type="entry name" value="MerR_1"/>
    <property type="match status" value="1"/>
</dbReference>
<dbReference type="CDD" id="cd01282">
    <property type="entry name" value="HTH_MerR-like_sg3"/>
    <property type="match status" value="1"/>
</dbReference>
<keyword evidence="4" id="KW-1185">Reference proteome</keyword>